<reference evidence="3" key="2">
    <citation type="submission" date="2015-01" db="EMBL/GenBank/DDBJ databases">
        <title>Evolutionary Origins and Diversification of the Mycorrhizal Mutualists.</title>
        <authorList>
            <consortium name="DOE Joint Genome Institute"/>
            <consortium name="Mycorrhizal Genomics Consortium"/>
            <person name="Kohler A."/>
            <person name="Kuo A."/>
            <person name="Nagy L.G."/>
            <person name="Floudas D."/>
            <person name="Copeland A."/>
            <person name="Barry K.W."/>
            <person name="Cichocki N."/>
            <person name="Veneault-Fourrey C."/>
            <person name="LaButti K."/>
            <person name="Lindquist E.A."/>
            <person name="Lipzen A."/>
            <person name="Lundell T."/>
            <person name="Morin E."/>
            <person name="Murat C."/>
            <person name="Riley R."/>
            <person name="Ohm R."/>
            <person name="Sun H."/>
            <person name="Tunlid A."/>
            <person name="Henrissat B."/>
            <person name="Grigoriev I.V."/>
            <person name="Hibbett D.S."/>
            <person name="Martin F."/>
        </authorList>
    </citation>
    <scope>NUCLEOTIDE SEQUENCE [LARGE SCALE GENOMIC DNA]</scope>
    <source>
        <strain evidence="3">Foug A</strain>
    </source>
</reference>
<dbReference type="Proteomes" id="UP000053989">
    <property type="component" value="Unassembled WGS sequence"/>
</dbReference>
<dbReference type="HOGENOM" id="CLU_099555_0_0_1"/>
<organism evidence="2 3">
    <name type="scientific">Scleroderma citrinum Foug A</name>
    <dbReference type="NCBI Taxonomy" id="1036808"/>
    <lineage>
        <taxon>Eukaryota</taxon>
        <taxon>Fungi</taxon>
        <taxon>Dikarya</taxon>
        <taxon>Basidiomycota</taxon>
        <taxon>Agaricomycotina</taxon>
        <taxon>Agaricomycetes</taxon>
        <taxon>Agaricomycetidae</taxon>
        <taxon>Boletales</taxon>
        <taxon>Sclerodermatineae</taxon>
        <taxon>Sclerodermataceae</taxon>
        <taxon>Scleroderma</taxon>
    </lineage>
</organism>
<sequence length="244" mass="26823">MVLELPELARENQDWKIYHAHILDSAAAEGVVSHLSGATPKPVDSCKLEAWNVSNAVAKYIILEVITDSLLKRLVHHKLAHTLFSHLAAIFGNHNPIAIEPPVEQSHQVEPLHEDSHPKLDGAYSVRTAEIPENPPYTPDGLSSTDRNQEKEHSRREHNAHNPYHDTDLTSPPFKLKMTEFHDEKPSGTMPAGIPIIPSTDNTNSTLNYPKAPGNLPNTPDGMLRGDIQEMAESGGSGSTPCVR</sequence>
<evidence type="ECO:0000313" key="2">
    <source>
        <dbReference type="EMBL" id="KIM58932.1"/>
    </source>
</evidence>
<dbReference type="AlphaFoldDB" id="A0A0C3A2N2"/>
<reference evidence="2 3" key="1">
    <citation type="submission" date="2014-04" db="EMBL/GenBank/DDBJ databases">
        <authorList>
            <consortium name="DOE Joint Genome Institute"/>
            <person name="Kuo A."/>
            <person name="Kohler A."/>
            <person name="Nagy L.G."/>
            <person name="Floudas D."/>
            <person name="Copeland A."/>
            <person name="Barry K.W."/>
            <person name="Cichocki N."/>
            <person name="Veneault-Fourrey C."/>
            <person name="LaButti K."/>
            <person name="Lindquist E.A."/>
            <person name="Lipzen A."/>
            <person name="Lundell T."/>
            <person name="Morin E."/>
            <person name="Murat C."/>
            <person name="Sun H."/>
            <person name="Tunlid A."/>
            <person name="Henrissat B."/>
            <person name="Grigoriev I.V."/>
            <person name="Hibbett D.S."/>
            <person name="Martin F."/>
            <person name="Nordberg H.P."/>
            <person name="Cantor M.N."/>
            <person name="Hua S.X."/>
        </authorList>
    </citation>
    <scope>NUCLEOTIDE SEQUENCE [LARGE SCALE GENOMIC DNA]</scope>
    <source>
        <strain evidence="2 3">Foug A</strain>
    </source>
</reference>
<evidence type="ECO:0000313" key="3">
    <source>
        <dbReference type="Proteomes" id="UP000053989"/>
    </source>
</evidence>
<feature type="compositionally biased region" description="Basic and acidic residues" evidence="1">
    <location>
        <begin position="147"/>
        <end position="168"/>
    </location>
</feature>
<name>A0A0C3A2N2_9AGAM</name>
<evidence type="ECO:0000256" key="1">
    <source>
        <dbReference type="SAM" id="MobiDB-lite"/>
    </source>
</evidence>
<protein>
    <submittedName>
        <fullName evidence="2">Uncharacterized protein</fullName>
    </submittedName>
</protein>
<accession>A0A0C3A2N2</accession>
<keyword evidence="3" id="KW-1185">Reference proteome</keyword>
<dbReference type="OrthoDB" id="2653948at2759"/>
<gene>
    <name evidence="2" type="ORF">SCLCIDRAFT_27638</name>
</gene>
<dbReference type="EMBL" id="KN822079">
    <property type="protein sequence ID" value="KIM58932.1"/>
    <property type="molecule type" value="Genomic_DNA"/>
</dbReference>
<proteinExistence type="predicted"/>
<dbReference type="InParanoid" id="A0A0C3A2N2"/>
<feature type="region of interest" description="Disordered" evidence="1">
    <location>
        <begin position="130"/>
        <end position="171"/>
    </location>
</feature>